<keyword evidence="2" id="KW-1185">Reference proteome</keyword>
<dbReference type="Proteomes" id="UP000464378">
    <property type="component" value="Chromosome"/>
</dbReference>
<accession>A0A6C2YPE4</accession>
<evidence type="ECO:0000313" key="2">
    <source>
        <dbReference type="Proteomes" id="UP000464378"/>
    </source>
</evidence>
<dbReference type="InParanoid" id="A0A6C2YPE4"/>
<evidence type="ECO:0000313" key="1">
    <source>
        <dbReference type="EMBL" id="VIP03237.1"/>
    </source>
</evidence>
<reference evidence="1" key="1">
    <citation type="submission" date="2019-04" db="EMBL/GenBank/DDBJ databases">
        <authorList>
            <consortium name="Science for Life Laboratories"/>
        </authorList>
    </citation>
    <scope>NUCLEOTIDE SEQUENCE</scope>
    <source>
        <strain evidence="1">MBLW1</strain>
    </source>
</reference>
<organism evidence="1">
    <name type="scientific">Tuwongella immobilis</name>
    <dbReference type="NCBI Taxonomy" id="692036"/>
    <lineage>
        <taxon>Bacteria</taxon>
        <taxon>Pseudomonadati</taxon>
        <taxon>Planctomycetota</taxon>
        <taxon>Planctomycetia</taxon>
        <taxon>Gemmatales</taxon>
        <taxon>Gemmataceae</taxon>
        <taxon>Tuwongella</taxon>
    </lineage>
</organism>
<proteinExistence type="predicted"/>
<protein>
    <submittedName>
        <fullName evidence="1">Uncharacterized protein</fullName>
    </submittedName>
</protein>
<dbReference type="AlphaFoldDB" id="A0A6C2YPE4"/>
<sequence length="405" mass="46312">MMLFWKIRYLDRADKQFKDRYLYLNTKSLDPTTRAAVELVAENYSSKTEREILKYKHLFTEGTLEGPGDLNDWDRFSGVGPSEYFEDDSGKEINDNEMAQILTGSPTARVIPRGAKQHDIDFILAEPKPIPLAEISMTPEEVRLLGYFVRDLREMQNSAFMKDGPGSLKSSGSPLLSMAGDPTLETAVSDEEIRSFVMIFRRLYMTGAHDPASLAKVVPIFVKALGDHPYSKWVEGTAKEYQRHLDSVPHTLPFLRFGTCTFTTKRLIDVFLYTQYAHQPNADRQRQFEECLAQLHGKLAVLTWMFLTEMWKLSLEIGNVGKVISWWFKHYCDHHNVSPDVLNSLRDHHAGLGAAEKEEDRRARLFQEKVEQLATSLWEDAGQLAGGRSQFLVVARAQLSRRMND</sequence>
<dbReference type="EMBL" id="LR593887">
    <property type="protein sequence ID" value="VTS03798.1"/>
    <property type="molecule type" value="Genomic_DNA"/>
</dbReference>
<gene>
    <name evidence="1" type="ORF">GMBLW1_07230</name>
</gene>
<dbReference type="KEGG" id="tim:GMBLW1_07230"/>
<name>A0A6C2YPE4_9BACT</name>
<dbReference type="RefSeq" id="WP_162658323.1">
    <property type="nucleotide sequence ID" value="NZ_LR593887.1"/>
</dbReference>
<dbReference type="EMBL" id="LR586016">
    <property type="protein sequence ID" value="VIP03237.1"/>
    <property type="molecule type" value="Genomic_DNA"/>
</dbReference>